<protein>
    <recommendedName>
        <fullName evidence="3">Nudix hydrolase domain-containing protein</fullName>
    </recommendedName>
</protein>
<dbReference type="InterPro" id="IPR020476">
    <property type="entry name" value="Nudix_hydrolase"/>
</dbReference>
<sequence length="162" mass="17979">MAVPRIGVGVFVFRSANSNHFLLGKRLGSHGAGTYALPGGHLEFGETFEQCAVREVEEETGLHVQACRFLTATNSVFHETQKHYVTIFMTAVATTTQSGSGPEPKTMEPDKCEGWQWTTYADMRAMPQTGTELFKPLYSLMEQRPSETRQLESMNEVSCPSP</sequence>
<gene>
    <name evidence="4" type="ORF">B0A50_00177</name>
</gene>
<dbReference type="PANTHER" id="PTHR16099:SF5">
    <property type="entry name" value="NUCLEOTIDE TRIPHOSPHATE DIPHOSPHATASE NUDT15"/>
    <property type="match status" value="1"/>
</dbReference>
<comment type="similarity">
    <text evidence="2">Belongs to the Nudix hydrolase family.</text>
</comment>
<comment type="caution">
    <text evidence="4">The sequence shown here is derived from an EMBL/GenBank/DDBJ whole genome shotgun (WGS) entry which is preliminary data.</text>
</comment>
<dbReference type="SUPFAM" id="SSF55811">
    <property type="entry name" value="Nudix"/>
    <property type="match status" value="1"/>
</dbReference>
<dbReference type="InterPro" id="IPR015797">
    <property type="entry name" value="NUDIX_hydrolase-like_dom_sf"/>
</dbReference>
<dbReference type="Pfam" id="PF00293">
    <property type="entry name" value="NUDIX"/>
    <property type="match status" value="1"/>
</dbReference>
<dbReference type="EMBL" id="NAJL01000001">
    <property type="protein sequence ID" value="TKA34197.1"/>
    <property type="molecule type" value="Genomic_DNA"/>
</dbReference>
<dbReference type="GO" id="GO:0006203">
    <property type="term" value="P:dGTP catabolic process"/>
    <property type="evidence" value="ECO:0007669"/>
    <property type="project" value="TreeGrafter"/>
</dbReference>
<dbReference type="Gene3D" id="3.90.79.10">
    <property type="entry name" value="Nucleoside Triphosphate Pyrophosphohydrolase"/>
    <property type="match status" value="1"/>
</dbReference>
<dbReference type="CDD" id="cd04678">
    <property type="entry name" value="NUDIX_MTH2_Nudt15"/>
    <property type="match status" value="1"/>
</dbReference>
<proteinExistence type="inferred from homology"/>
<dbReference type="InterPro" id="IPR020084">
    <property type="entry name" value="NUDIX_hydrolase_CS"/>
</dbReference>
<evidence type="ECO:0000313" key="4">
    <source>
        <dbReference type="EMBL" id="TKA34197.1"/>
    </source>
</evidence>
<dbReference type="InterPro" id="IPR000086">
    <property type="entry name" value="NUDIX_hydrolase_dom"/>
</dbReference>
<organism evidence="4 5">
    <name type="scientific">Salinomyces thailandicus</name>
    <dbReference type="NCBI Taxonomy" id="706561"/>
    <lineage>
        <taxon>Eukaryota</taxon>
        <taxon>Fungi</taxon>
        <taxon>Dikarya</taxon>
        <taxon>Ascomycota</taxon>
        <taxon>Pezizomycotina</taxon>
        <taxon>Dothideomycetes</taxon>
        <taxon>Dothideomycetidae</taxon>
        <taxon>Mycosphaerellales</taxon>
        <taxon>Teratosphaeriaceae</taxon>
        <taxon>Salinomyces</taxon>
    </lineage>
</organism>
<feature type="domain" description="Nudix hydrolase" evidence="3">
    <location>
        <begin position="3"/>
        <end position="140"/>
    </location>
</feature>
<dbReference type="PROSITE" id="PS51462">
    <property type="entry name" value="NUDIX"/>
    <property type="match status" value="1"/>
</dbReference>
<keyword evidence="5" id="KW-1185">Reference proteome</keyword>
<name>A0A4U0UFT7_9PEZI</name>
<dbReference type="PRINTS" id="PR00502">
    <property type="entry name" value="NUDIXFAMILY"/>
</dbReference>
<reference evidence="4 5" key="1">
    <citation type="submission" date="2017-03" db="EMBL/GenBank/DDBJ databases">
        <title>Genomes of endolithic fungi from Antarctica.</title>
        <authorList>
            <person name="Coleine C."/>
            <person name="Masonjones S."/>
            <person name="Stajich J.E."/>
        </authorList>
    </citation>
    <scope>NUCLEOTIDE SEQUENCE [LARGE SCALE GENOMIC DNA]</scope>
    <source>
        <strain evidence="4 5">CCFEE 6315</strain>
    </source>
</reference>
<evidence type="ECO:0000259" key="3">
    <source>
        <dbReference type="PROSITE" id="PS51462"/>
    </source>
</evidence>
<dbReference type="PANTHER" id="PTHR16099">
    <property type="entry name" value="8-OXO-DGTP DIPHOSPHATES NUDT15"/>
    <property type="match status" value="1"/>
</dbReference>
<keyword evidence="1 2" id="KW-0378">Hydrolase</keyword>
<dbReference type="GO" id="GO:0035539">
    <property type="term" value="F:8-oxo-7,8-dihydrodeoxyguanosine triphosphate pyrophosphatase activity"/>
    <property type="evidence" value="ECO:0007669"/>
    <property type="project" value="TreeGrafter"/>
</dbReference>
<accession>A0A4U0UFT7</accession>
<dbReference type="PROSITE" id="PS00893">
    <property type="entry name" value="NUDIX_BOX"/>
    <property type="match status" value="1"/>
</dbReference>
<evidence type="ECO:0000313" key="5">
    <source>
        <dbReference type="Proteomes" id="UP000308549"/>
    </source>
</evidence>
<evidence type="ECO:0000256" key="1">
    <source>
        <dbReference type="ARBA" id="ARBA00022801"/>
    </source>
</evidence>
<dbReference type="Proteomes" id="UP000308549">
    <property type="component" value="Unassembled WGS sequence"/>
</dbReference>
<evidence type="ECO:0000256" key="2">
    <source>
        <dbReference type="RuleBase" id="RU003476"/>
    </source>
</evidence>
<dbReference type="OrthoDB" id="447842at2759"/>
<dbReference type="GO" id="GO:0005829">
    <property type="term" value="C:cytosol"/>
    <property type="evidence" value="ECO:0007669"/>
    <property type="project" value="TreeGrafter"/>
</dbReference>
<dbReference type="AlphaFoldDB" id="A0A4U0UFT7"/>
<dbReference type="FunFam" id="3.90.79.10:FF:000060">
    <property type="entry name" value="Nudix hydrolase 1"/>
    <property type="match status" value="1"/>
</dbReference>